<keyword evidence="9" id="KW-1185">Reference proteome</keyword>
<evidence type="ECO:0000256" key="4">
    <source>
        <dbReference type="ARBA" id="ARBA00023110"/>
    </source>
</evidence>
<dbReference type="PANTHER" id="PTHR47245:SF2">
    <property type="entry name" value="PEPTIDYL-PROLYL CIS-TRANS ISOMERASE HP_0175-RELATED"/>
    <property type="match status" value="1"/>
</dbReference>
<dbReference type="PROSITE" id="PS50198">
    <property type="entry name" value="PPIC_PPIASE_2"/>
    <property type="match status" value="1"/>
</dbReference>
<evidence type="ECO:0000313" key="9">
    <source>
        <dbReference type="Proteomes" id="UP001148932"/>
    </source>
</evidence>
<evidence type="ECO:0000256" key="2">
    <source>
        <dbReference type="ARBA" id="ARBA00007656"/>
    </source>
</evidence>
<proteinExistence type="inferred from homology"/>
<feature type="domain" description="PpiC" evidence="7">
    <location>
        <begin position="155"/>
        <end position="258"/>
    </location>
</feature>
<dbReference type="InterPro" id="IPR050245">
    <property type="entry name" value="PrsA_foldase"/>
</dbReference>
<name>A0ABT5RS72_9BURK</name>
<keyword evidence="4 6" id="KW-0697">Rotamase</keyword>
<dbReference type="PANTHER" id="PTHR47245">
    <property type="entry name" value="PEPTIDYLPROLYL ISOMERASE"/>
    <property type="match status" value="1"/>
</dbReference>
<dbReference type="Pfam" id="PF13616">
    <property type="entry name" value="Rotamase_3"/>
    <property type="match status" value="1"/>
</dbReference>
<evidence type="ECO:0000259" key="7">
    <source>
        <dbReference type="PROSITE" id="PS50198"/>
    </source>
</evidence>
<comment type="caution">
    <text evidence="8">The sequence shown here is derived from an EMBL/GenBank/DDBJ whole genome shotgun (WGS) entry which is preliminary data.</text>
</comment>
<comment type="catalytic activity">
    <reaction evidence="1">
        <text>[protein]-peptidylproline (omega=180) = [protein]-peptidylproline (omega=0)</text>
        <dbReference type="Rhea" id="RHEA:16237"/>
        <dbReference type="Rhea" id="RHEA-COMP:10747"/>
        <dbReference type="Rhea" id="RHEA-COMP:10748"/>
        <dbReference type="ChEBI" id="CHEBI:83833"/>
        <dbReference type="ChEBI" id="CHEBI:83834"/>
        <dbReference type="EC" id="5.2.1.8"/>
    </reaction>
</comment>
<dbReference type="PROSITE" id="PS01096">
    <property type="entry name" value="PPIC_PPIASE_1"/>
    <property type="match status" value="1"/>
</dbReference>
<comment type="similarity">
    <text evidence="2">Belongs to the PpiC/parvulin rotamase family.</text>
</comment>
<evidence type="ECO:0000256" key="1">
    <source>
        <dbReference type="ARBA" id="ARBA00000971"/>
    </source>
</evidence>
<dbReference type="InterPro" id="IPR046357">
    <property type="entry name" value="PPIase_dom_sf"/>
</dbReference>
<sequence length="314" mass="32765">MSGCGTGSCGCGSTESSAAAAPASLLTPTQTAAYEALAATVADVPLQATSAPVTGGVSDAVAGIARINGVALNAPHELLDEEALRQRACTELLRQAAQQAGLLSADDVPGIEGAISTEASNAIEQLLDRELPIPDPSEEACRRYHEAHPAAHAQGERAQLRHVLFAVTPGVDVKQLRLRAEAMLIELRCADDGGAQFAKAAAQWSNCPSGQQGGDLGWLTRADCAPEFAREVFGSAEIGVLARLVHSRFGLHVVEVVARDIGQQPSFEEVRQAIALTLRQQAWVNALRQYLQLLAGAAVVDGVALDAADTPLVQ</sequence>
<evidence type="ECO:0000256" key="5">
    <source>
        <dbReference type="ARBA" id="ARBA00023235"/>
    </source>
</evidence>
<keyword evidence="5 6" id="KW-0413">Isomerase</keyword>
<dbReference type="Proteomes" id="UP001148932">
    <property type="component" value="Unassembled WGS sequence"/>
</dbReference>
<dbReference type="EC" id="5.2.1.8" evidence="3"/>
<evidence type="ECO:0000313" key="8">
    <source>
        <dbReference type="EMBL" id="MDD2176551.1"/>
    </source>
</evidence>
<dbReference type="SUPFAM" id="SSF54534">
    <property type="entry name" value="FKBP-like"/>
    <property type="match status" value="1"/>
</dbReference>
<dbReference type="InterPro" id="IPR000297">
    <property type="entry name" value="PPIase_PpiC"/>
</dbReference>
<dbReference type="InterPro" id="IPR023058">
    <property type="entry name" value="PPIase_PpiC_CS"/>
</dbReference>
<gene>
    <name evidence="8" type="ORF">OIN59_03835</name>
</gene>
<dbReference type="RefSeq" id="WP_274107261.1">
    <property type="nucleotide sequence ID" value="NZ_JAPCKI010000002.1"/>
</dbReference>
<evidence type="ECO:0000256" key="3">
    <source>
        <dbReference type="ARBA" id="ARBA00013194"/>
    </source>
</evidence>
<dbReference type="GO" id="GO:0016853">
    <property type="term" value="F:isomerase activity"/>
    <property type="evidence" value="ECO:0007669"/>
    <property type="project" value="UniProtKB-KW"/>
</dbReference>
<organism evidence="8 9">
    <name type="scientific">Acidovorax benzenivorans</name>
    <dbReference type="NCBI Taxonomy" id="2987520"/>
    <lineage>
        <taxon>Bacteria</taxon>
        <taxon>Pseudomonadati</taxon>
        <taxon>Pseudomonadota</taxon>
        <taxon>Betaproteobacteria</taxon>
        <taxon>Burkholderiales</taxon>
        <taxon>Comamonadaceae</taxon>
        <taxon>Acidovorax</taxon>
    </lineage>
</organism>
<reference evidence="8" key="1">
    <citation type="submission" date="2022-10" db="EMBL/GenBank/DDBJ databases">
        <title>Description of microaerobic benzene degrading bacteria.</title>
        <authorList>
            <person name="Bedics A."/>
            <person name="Tancsics A."/>
            <person name="Banerjee S."/>
        </authorList>
    </citation>
    <scope>NUCLEOTIDE SEQUENCE</scope>
    <source>
        <strain evidence="8">D2M1</strain>
    </source>
</reference>
<protein>
    <recommendedName>
        <fullName evidence="3">peptidylprolyl isomerase</fullName>
        <ecNumber evidence="3">5.2.1.8</ecNumber>
    </recommendedName>
</protein>
<evidence type="ECO:0000256" key="6">
    <source>
        <dbReference type="PROSITE-ProRule" id="PRU00278"/>
    </source>
</evidence>
<accession>A0ABT5RS72</accession>
<dbReference type="EMBL" id="JAPCKI010000002">
    <property type="protein sequence ID" value="MDD2176551.1"/>
    <property type="molecule type" value="Genomic_DNA"/>
</dbReference>
<dbReference type="Gene3D" id="3.10.50.40">
    <property type="match status" value="1"/>
</dbReference>